<dbReference type="EMBL" id="FQZQ01000004">
    <property type="protein sequence ID" value="SHI98180.1"/>
    <property type="molecule type" value="Genomic_DNA"/>
</dbReference>
<feature type="transmembrane region" description="Helical" evidence="5">
    <location>
        <begin position="36"/>
        <end position="53"/>
    </location>
</feature>
<proteinExistence type="predicted"/>
<dbReference type="GO" id="GO:0016020">
    <property type="term" value="C:membrane"/>
    <property type="evidence" value="ECO:0007669"/>
    <property type="project" value="UniProtKB-SubCell"/>
</dbReference>
<feature type="transmembrane region" description="Helical" evidence="5">
    <location>
        <begin position="116"/>
        <end position="136"/>
    </location>
</feature>
<dbReference type="Pfam" id="PF07298">
    <property type="entry name" value="NnrU"/>
    <property type="match status" value="1"/>
</dbReference>
<keyword evidence="3 5" id="KW-1133">Transmembrane helix</keyword>
<protein>
    <submittedName>
        <fullName evidence="7">NnrU protein</fullName>
    </submittedName>
</protein>
<evidence type="ECO:0000256" key="2">
    <source>
        <dbReference type="ARBA" id="ARBA00022692"/>
    </source>
</evidence>
<dbReference type="OrthoDB" id="5293641at2"/>
<dbReference type="AlphaFoldDB" id="A0A1M6FKD4"/>
<feature type="transmembrane region" description="Helical" evidence="5">
    <location>
        <begin position="65"/>
        <end position="84"/>
    </location>
</feature>
<comment type="subcellular location">
    <subcellularLocation>
        <location evidence="1">Membrane</location>
        <topology evidence="1">Multi-pass membrane protein</topology>
    </subcellularLocation>
</comment>
<sequence length="182" mass="19848">MTLLVLGVVLWIAAHFYKRLMPTARASMGDKGKGLIALLILVSVVLMVIGYRGADYVDVYNPPAWGIHANNLLMLIAIILLGLGNSKSRFRGAMRHPMLAGVRAWAFGHLLVNGDLASVILFGGLFLWAFVQVPLINRAEPEWTKPEPGTLVGDIRLLVIAGVLLVVIAFVHNWLGYPVFPG</sequence>
<dbReference type="Proteomes" id="UP000183982">
    <property type="component" value="Unassembled WGS sequence"/>
</dbReference>
<name>A0A1M6FKD4_9RHOB</name>
<organism evidence="7 8">
    <name type="scientific">Shimia gijangensis</name>
    <dbReference type="NCBI Taxonomy" id="1470563"/>
    <lineage>
        <taxon>Bacteria</taxon>
        <taxon>Pseudomonadati</taxon>
        <taxon>Pseudomonadota</taxon>
        <taxon>Alphaproteobacteria</taxon>
        <taxon>Rhodobacterales</taxon>
        <taxon>Roseobacteraceae</taxon>
    </lineage>
</organism>
<evidence type="ECO:0000259" key="6">
    <source>
        <dbReference type="Pfam" id="PF07298"/>
    </source>
</evidence>
<accession>A0A1M6FKD4</accession>
<evidence type="ECO:0000256" key="1">
    <source>
        <dbReference type="ARBA" id="ARBA00004141"/>
    </source>
</evidence>
<evidence type="ECO:0000313" key="7">
    <source>
        <dbReference type="EMBL" id="SHI98180.1"/>
    </source>
</evidence>
<dbReference type="RefSeq" id="WP_073250091.1">
    <property type="nucleotide sequence ID" value="NZ_FQZQ01000004.1"/>
</dbReference>
<reference evidence="8" key="1">
    <citation type="submission" date="2016-11" db="EMBL/GenBank/DDBJ databases">
        <authorList>
            <person name="Varghese N."/>
            <person name="Submissions S."/>
        </authorList>
    </citation>
    <scope>NUCLEOTIDE SEQUENCE [LARGE SCALE GENOMIC DNA]</scope>
    <source>
        <strain evidence="8">DSM 100564</strain>
    </source>
</reference>
<keyword evidence="8" id="KW-1185">Reference proteome</keyword>
<evidence type="ECO:0000256" key="3">
    <source>
        <dbReference type="ARBA" id="ARBA00022989"/>
    </source>
</evidence>
<evidence type="ECO:0000256" key="4">
    <source>
        <dbReference type="ARBA" id="ARBA00023136"/>
    </source>
</evidence>
<feature type="domain" description="NnrU" evidence="6">
    <location>
        <begin position="3"/>
        <end position="176"/>
    </location>
</feature>
<feature type="transmembrane region" description="Helical" evidence="5">
    <location>
        <begin position="157"/>
        <end position="175"/>
    </location>
</feature>
<keyword evidence="2 5" id="KW-0812">Transmembrane</keyword>
<evidence type="ECO:0000256" key="5">
    <source>
        <dbReference type="SAM" id="Phobius"/>
    </source>
</evidence>
<keyword evidence="4 5" id="KW-0472">Membrane</keyword>
<dbReference type="InterPro" id="IPR009915">
    <property type="entry name" value="NnrU_dom"/>
</dbReference>
<dbReference type="STRING" id="1470563.SAMN05444000_10499"/>
<evidence type="ECO:0000313" key="8">
    <source>
        <dbReference type="Proteomes" id="UP000183982"/>
    </source>
</evidence>
<gene>
    <name evidence="7" type="ORF">SAMN05444000_10499</name>
</gene>